<protein>
    <submittedName>
        <fullName evidence="1">Uncharacterized protein</fullName>
    </submittedName>
</protein>
<proteinExistence type="predicted"/>
<dbReference type="Proteomes" id="UP000295247">
    <property type="component" value="Unassembled WGS sequence"/>
</dbReference>
<reference evidence="1 2" key="1">
    <citation type="submission" date="2019-03" db="EMBL/GenBank/DDBJ databases">
        <title>Genomic Encyclopedia of Type Strains, Phase IV (KMG-IV): sequencing the most valuable type-strain genomes for metagenomic binning, comparative biology and taxonomic classification.</title>
        <authorList>
            <person name="Goeker M."/>
        </authorList>
    </citation>
    <scope>NUCLEOTIDE SEQUENCE [LARGE SCALE GENOMIC DNA]</scope>
    <source>
        <strain evidence="1 2">DSM 203</strain>
    </source>
</reference>
<sequence>MTKDQWIELLKEIGIDEDGMQRWHRCFETRYPDGHQSFLEWLNVPPDEIRRIRAS</sequence>
<dbReference type="AlphaFoldDB" id="A0A4R4AM07"/>
<evidence type="ECO:0000313" key="1">
    <source>
        <dbReference type="EMBL" id="TCW39939.1"/>
    </source>
</evidence>
<dbReference type="RefSeq" id="WP_165913408.1">
    <property type="nucleotide sequence ID" value="NZ_LSYU01000030.1"/>
</dbReference>
<accession>A0A4R4AM07</accession>
<name>A0A4R4AM07_MARGR</name>
<organism evidence="1 2">
    <name type="scientific">Marichromatium gracile</name>
    <name type="common">Chromatium gracile</name>
    <dbReference type="NCBI Taxonomy" id="1048"/>
    <lineage>
        <taxon>Bacteria</taxon>
        <taxon>Pseudomonadati</taxon>
        <taxon>Pseudomonadota</taxon>
        <taxon>Gammaproteobacteria</taxon>
        <taxon>Chromatiales</taxon>
        <taxon>Chromatiaceae</taxon>
        <taxon>Marichromatium</taxon>
    </lineage>
</organism>
<dbReference type="EMBL" id="SMDC01000001">
    <property type="protein sequence ID" value="TCW39939.1"/>
    <property type="molecule type" value="Genomic_DNA"/>
</dbReference>
<evidence type="ECO:0000313" key="2">
    <source>
        <dbReference type="Proteomes" id="UP000295247"/>
    </source>
</evidence>
<gene>
    <name evidence="1" type="ORF">EDC29_101355</name>
</gene>
<comment type="caution">
    <text evidence="1">The sequence shown here is derived from an EMBL/GenBank/DDBJ whole genome shotgun (WGS) entry which is preliminary data.</text>
</comment>